<reference evidence="8" key="1">
    <citation type="submission" date="2023-02" db="EMBL/GenBank/DDBJ databases">
        <title>Identification and recombinant expression of a fungal hydrolase from Papiliotrema laurentii that hydrolyzes apple cutin and clears colloidal polyester polyurethane.</title>
        <authorList>
            <consortium name="DOE Joint Genome Institute"/>
            <person name="Roman V.A."/>
            <person name="Bojanowski C."/>
            <person name="Crable B.R."/>
            <person name="Wagner D.N."/>
            <person name="Hung C.S."/>
            <person name="Nadeau L.J."/>
            <person name="Schratz L."/>
            <person name="Haridas S."/>
            <person name="Pangilinan J."/>
            <person name="Lipzen A."/>
            <person name="Na H."/>
            <person name="Yan M."/>
            <person name="Ng V."/>
            <person name="Grigoriev I.V."/>
            <person name="Spatafora J.W."/>
            <person name="Barlow D."/>
            <person name="Biffinger J."/>
            <person name="Kelley-Loughnane N."/>
            <person name="Varaljay V.A."/>
            <person name="Crookes-Goodson W.J."/>
        </authorList>
    </citation>
    <scope>NUCLEOTIDE SEQUENCE</scope>
    <source>
        <strain evidence="8">5307AH</strain>
    </source>
</reference>
<feature type="region of interest" description="Disordered" evidence="6">
    <location>
        <begin position="211"/>
        <end position="277"/>
    </location>
</feature>
<dbReference type="SUPFAM" id="SSF47459">
    <property type="entry name" value="HLH, helix-loop-helix DNA-binding domain"/>
    <property type="match status" value="1"/>
</dbReference>
<sequence length="277" mass="31282">MRSPSPVPHGGRRSPNQYALRPSYTYEQYPTPTGHSPFEEARHRRLSDQYIPPPPQPSRHQQYHEPPQHAFQPPPSHHLHRRHSPQEYREPPSPPLRTLPPEYHAQRASAHPSFYHPQGYFDINDRSRSLSSVSIRDRRPEPVDVNAPGQNRRLAHLMSEQKRRESINTGFAALRTALPNSVPTDSKAIILRKAVSHISHLESLLRKAGINSSSGSAAPVLTPSSWDEDGDRVDGVEGDVGIEDDGDVEMDKGKWEDEEDDEEKQGRMPAGKGKVRQ</sequence>
<accession>A0AAD9FKT3</accession>
<dbReference type="InterPro" id="IPR011598">
    <property type="entry name" value="bHLH_dom"/>
</dbReference>
<evidence type="ECO:0000256" key="6">
    <source>
        <dbReference type="SAM" id="MobiDB-lite"/>
    </source>
</evidence>
<evidence type="ECO:0000256" key="3">
    <source>
        <dbReference type="ARBA" id="ARBA00023125"/>
    </source>
</evidence>
<dbReference type="Gene3D" id="4.10.280.10">
    <property type="entry name" value="Helix-loop-helix DNA-binding domain"/>
    <property type="match status" value="1"/>
</dbReference>
<proteinExistence type="predicted"/>
<dbReference type="Proteomes" id="UP001182556">
    <property type="component" value="Unassembled WGS sequence"/>
</dbReference>
<comment type="subcellular location">
    <subcellularLocation>
        <location evidence="1">Nucleus</location>
    </subcellularLocation>
</comment>
<dbReference type="GO" id="GO:0000978">
    <property type="term" value="F:RNA polymerase II cis-regulatory region sequence-specific DNA binding"/>
    <property type="evidence" value="ECO:0007669"/>
    <property type="project" value="TreeGrafter"/>
</dbReference>
<dbReference type="Pfam" id="PF00010">
    <property type="entry name" value="HLH"/>
    <property type="match status" value="1"/>
</dbReference>
<comment type="caution">
    <text evidence="8">The sequence shown here is derived from an EMBL/GenBank/DDBJ whole genome shotgun (WGS) entry which is preliminary data.</text>
</comment>
<keyword evidence="5" id="KW-0539">Nucleus</keyword>
<dbReference type="GO" id="GO:0005634">
    <property type="term" value="C:nucleus"/>
    <property type="evidence" value="ECO:0007669"/>
    <property type="project" value="UniProtKB-SubCell"/>
</dbReference>
<evidence type="ECO:0000259" key="7">
    <source>
        <dbReference type="PROSITE" id="PS50888"/>
    </source>
</evidence>
<dbReference type="InterPro" id="IPR052207">
    <property type="entry name" value="Max-like/E-box_TFs"/>
</dbReference>
<keyword evidence="4" id="KW-0804">Transcription</keyword>
<evidence type="ECO:0000256" key="4">
    <source>
        <dbReference type="ARBA" id="ARBA00023163"/>
    </source>
</evidence>
<keyword evidence="9" id="KW-1185">Reference proteome</keyword>
<dbReference type="SMART" id="SM00353">
    <property type="entry name" value="HLH"/>
    <property type="match status" value="1"/>
</dbReference>
<feature type="region of interest" description="Disordered" evidence="6">
    <location>
        <begin position="1"/>
        <end position="109"/>
    </location>
</feature>
<evidence type="ECO:0000313" key="9">
    <source>
        <dbReference type="Proteomes" id="UP001182556"/>
    </source>
</evidence>
<keyword evidence="2" id="KW-0805">Transcription regulation</keyword>
<organism evidence="8 9">
    <name type="scientific">Papiliotrema laurentii</name>
    <name type="common">Cryptococcus laurentii</name>
    <dbReference type="NCBI Taxonomy" id="5418"/>
    <lineage>
        <taxon>Eukaryota</taxon>
        <taxon>Fungi</taxon>
        <taxon>Dikarya</taxon>
        <taxon>Basidiomycota</taxon>
        <taxon>Agaricomycotina</taxon>
        <taxon>Tremellomycetes</taxon>
        <taxon>Tremellales</taxon>
        <taxon>Rhynchogastremaceae</taxon>
        <taxon>Papiliotrema</taxon>
    </lineage>
</organism>
<feature type="domain" description="BHLH" evidence="7">
    <location>
        <begin position="151"/>
        <end position="201"/>
    </location>
</feature>
<dbReference type="EMBL" id="JAODAN010000007">
    <property type="protein sequence ID" value="KAK1922990.1"/>
    <property type="molecule type" value="Genomic_DNA"/>
</dbReference>
<evidence type="ECO:0000313" key="8">
    <source>
        <dbReference type="EMBL" id="KAK1922990.1"/>
    </source>
</evidence>
<dbReference type="PANTHER" id="PTHR15741:SF27">
    <property type="entry name" value="TRANSCRIPTION FACTOR AP-4"/>
    <property type="match status" value="1"/>
</dbReference>
<protein>
    <recommendedName>
        <fullName evidence="7">BHLH domain-containing protein</fullName>
    </recommendedName>
</protein>
<dbReference type="AlphaFoldDB" id="A0AAD9FKT3"/>
<evidence type="ECO:0000256" key="2">
    <source>
        <dbReference type="ARBA" id="ARBA00023015"/>
    </source>
</evidence>
<evidence type="ECO:0000256" key="1">
    <source>
        <dbReference type="ARBA" id="ARBA00004123"/>
    </source>
</evidence>
<feature type="compositionally biased region" description="Polar residues" evidence="6">
    <location>
        <begin position="25"/>
        <end position="34"/>
    </location>
</feature>
<name>A0AAD9FKT3_PAPLA</name>
<dbReference type="GO" id="GO:0046983">
    <property type="term" value="F:protein dimerization activity"/>
    <property type="evidence" value="ECO:0007669"/>
    <property type="project" value="InterPro"/>
</dbReference>
<evidence type="ECO:0000256" key="5">
    <source>
        <dbReference type="ARBA" id="ARBA00023242"/>
    </source>
</evidence>
<dbReference type="PROSITE" id="PS50888">
    <property type="entry name" value="BHLH"/>
    <property type="match status" value="1"/>
</dbReference>
<gene>
    <name evidence="8" type="ORF">DB88DRAFT_511561</name>
</gene>
<keyword evidence="3" id="KW-0238">DNA-binding</keyword>
<dbReference type="PANTHER" id="PTHR15741">
    <property type="entry name" value="BASIC HELIX-LOOP-HELIX ZIP TRANSCRIPTION FACTOR"/>
    <property type="match status" value="1"/>
</dbReference>
<dbReference type="InterPro" id="IPR036638">
    <property type="entry name" value="HLH_DNA-bd_sf"/>
</dbReference>
<dbReference type="GO" id="GO:0000981">
    <property type="term" value="F:DNA-binding transcription factor activity, RNA polymerase II-specific"/>
    <property type="evidence" value="ECO:0007669"/>
    <property type="project" value="TreeGrafter"/>
</dbReference>
<feature type="compositionally biased region" description="Acidic residues" evidence="6">
    <location>
        <begin position="226"/>
        <end position="248"/>
    </location>
</feature>